<feature type="region of interest" description="Disordered" evidence="1">
    <location>
        <begin position="45"/>
        <end position="94"/>
    </location>
</feature>
<reference evidence="2" key="1">
    <citation type="journal article" date="2020" name="Stud. Mycol.">
        <title>101 Dothideomycetes genomes: a test case for predicting lifestyles and emergence of pathogens.</title>
        <authorList>
            <person name="Haridas S."/>
            <person name="Albert R."/>
            <person name="Binder M."/>
            <person name="Bloem J."/>
            <person name="Labutti K."/>
            <person name="Salamov A."/>
            <person name="Andreopoulos B."/>
            <person name="Baker S."/>
            <person name="Barry K."/>
            <person name="Bills G."/>
            <person name="Bluhm B."/>
            <person name="Cannon C."/>
            <person name="Castanera R."/>
            <person name="Culley D."/>
            <person name="Daum C."/>
            <person name="Ezra D."/>
            <person name="Gonzalez J."/>
            <person name="Henrissat B."/>
            <person name="Kuo A."/>
            <person name="Liang C."/>
            <person name="Lipzen A."/>
            <person name="Lutzoni F."/>
            <person name="Magnuson J."/>
            <person name="Mondo S."/>
            <person name="Nolan M."/>
            <person name="Ohm R."/>
            <person name="Pangilinan J."/>
            <person name="Park H.-J."/>
            <person name="Ramirez L."/>
            <person name="Alfaro M."/>
            <person name="Sun H."/>
            <person name="Tritt A."/>
            <person name="Yoshinaga Y."/>
            <person name="Zwiers L.-H."/>
            <person name="Turgeon B."/>
            <person name="Goodwin S."/>
            <person name="Spatafora J."/>
            <person name="Crous P."/>
            <person name="Grigoriev I."/>
        </authorList>
    </citation>
    <scope>NUCLEOTIDE SEQUENCE</scope>
    <source>
        <strain evidence="2">CBS 627.86</strain>
    </source>
</reference>
<evidence type="ECO:0000256" key="1">
    <source>
        <dbReference type="SAM" id="MobiDB-lite"/>
    </source>
</evidence>
<feature type="compositionally biased region" description="Acidic residues" evidence="1">
    <location>
        <begin position="841"/>
        <end position="867"/>
    </location>
</feature>
<proteinExistence type="predicted"/>
<feature type="compositionally biased region" description="Basic and acidic residues" evidence="1">
    <location>
        <begin position="903"/>
        <end position="919"/>
    </location>
</feature>
<protein>
    <submittedName>
        <fullName evidence="2">Uncharacterized protein</fullName>
    </submittedName>
</protein>
<dbReference type="EMBL" id="ML977325">
    <property type="protein sequence ID" value="KAF2114523.1"/>
    <property type="molecule type" value="Genomic_DNA"/>
</dbReference>
<sequence>MPADDDLPWTTSRCNRLLRSISSRITTLRKELEIERRTIADTRNGSNAVAKKISPRRSSFSHPVKARKPRGFEKAADPDWMPGAKPKAPSKRTYGGRLVKKPVISQSQSQDAQVEPQGRPGEIAFTPLIARTGNRLQDTPQQGSPSRRAWSKMPMKARLKQVQTFKKQMPAGLAKVVEGLLDAYAKLLLATKDSEVKRRQGARSLAAACLRKMPQYIELEEHFAEEDKQDDNEDRDLSQEIYTHLEQTFEAMPGEGWHSFRAVVRAHGTALLCDAFAEELVGVETFVAVVPRCVELGALDEAEQILWTYLSTLKPLSTPSNLQADMFSRDTSVYMAMVKAFVDHSGRTHLLYDILEYMIAQELLPLEWLATESLRQEWFRAIQVLSDGNPRLCENALRLIETTISAGIGLPDEGVMADGEFDIISKQIKPSARRELREALDRTFSSLLTMLSGIAIASHCQEENTARITAARVSWVLDSLVVGLLQRKGIRTDLDLLNPPVENVQVFLQRAMWIMMASLTTRLGGCKLDSGMMTLTCSDLTQALSWAATQYAWEDLDVSAALSTLPPFVSSAARCSGRPLRENGFEQLQSFIDAMLSVQDTRLPHKLWNIKFLALESSREFAQITNEPEHRAFARQIEKSLSRKGRVSLTHSSNESPSTAGGFRWEEGIGEWVACTPFVKQNIKRTPKKPLRALELLEAPISSKSSHAGSSVTDTDIDQIFSEDEAEREHLLSQDTTFYDEQEPQSSPIKKAPAPRDSPKRKRSSSPMVMVPPKRHRCASFEYFSRSDAEDSSTAEPRLKVKGPRRSGRPRKEAKPRATNLRTMRSRHAMRRDYREVQIESSDEDEDDQEEEDSRDEDENQDEDDDAQNSSASEAQPVACRPRSRRQPLKEMKPSNTSPCSMRSRDSVRKDYQEARVESSDDDDDDDVLLKSAKKVWEKRGGVVKKGGRPARTSWRGKIEVGDSDDELSFQ</sequence>
<accession>A0A6A5Z670</accession>
<feature type="region of interest" description="Disordered" evidence="1">
    <location>
        <begin position="735"/>
        <end position="926"/>
    </location>
</feature>
<name>A0A6A5Z670_9PLEO</name>
<feature type="compositionally biased region" description="Acidic residues" evidence="1">
    <location>
        <begin position="962"/>
        <end position="971"/>
    </location>
</feature>
<gene>
    <name evidence="2" type="ORF">BDV96DRAFT_576984</name>
</gene>
<keyword evidence="3" id="KW-1185">Reference proteome</keyword>
<evidence type="ECO:0000313" key="2">
    <source>
        <dbReference type="EMBL" id="KAF2114523.1"/>
    </source>
</evidence>
<evidence type="ECO:0000313" key="3">
    <source>
        <dbReference type="Proteomes" id="UP000799770"/>
    </source>
</evidence>
<dbReference type="Proteomes" id="UP000799770">
    <property type="component" value="Unassembled WGS sequence"/>
</dbReference>
<feature type="compositionally biased region" description="Basic residues" evidence="1">
    <location>
        <begin position="800"/>
        <end position="809"/>
    </location>
</feature>
<dbReference type="OrthoDB" id="4159838at2759"/>
<organism evidence="2 3">
    <name type="scientific">Lophiotrema nucula</name>
    <dbReference type="NCBI Taxonomy" id="690887"/>
    <lineage>
        <taxon>Eukaryota</taxon>
        <taxon>Fungi</taxon>
        <taxon>Dikarya</taxon>
        <taxon>Ascomycota</taxon>
        <taxon>Pezizomycotina</taxon>
        <taxon>Dothideomycetes</taxon>
        <taxon>Pleosporomycetidae</taxon>
        <taxon>Pleosporales</taxon>
        <taxon>Lophiotremataceae</taxon>
        <taxon>Lophiotrema</taxon>
    </lineage>
</organism>
<feature type="region of interest" description="Disordered" evidence="1">
    <location>
        <begin position="944"/>
        <end position="971"/>
    </location>
</feature>
<dbReference type="AlphaFoldDB" id="A0A6A5Z670"/>